<feature type="domain" description="Peptidase S8/S53" evidence="7">
    <location>
        <begin position="276"/>
        <end position="548"/>
    </location>
</feature>
<evidence type="ECO:0000313" key="9">
    <source>
        <dbReference type="EMBL" id="RUR79119.1"/>
    </source>
</evidence>
<evidence type="ECO:0000256" key="3">
    <source>
        <dbReference type="ARBA" id="ARBA00022801"/>
    </source>
</evidence>
<feature type="active site" description="Charge relay system" evidence="5">
    <location>
        <position position="500"/>
    </location>
</feature>
<feature type="region of interest" description="Disordered" evidence="6">
    <location>
        <begin position="224"/>
        <end position="247"/>
    </location>
</feature>
<evidence type="ECO:0000256" key="2">
    <source>
        <dbReference type="ARBA" id="ARBA00022670"/>
    </source>
</evidence>
<dbReference type="InterPro" id="IPR023828">
    <property type="entry name" value="Peptidase_S8_Ser-AS"/>
</dbReference>
<dbReference type="InterPro" id="IPR022398">
    <property type="entry name" value="Peptidase_S8_His-AS"/>
</dbReference>
<dbReference type="PANTHER" id="PTHR43806">
    <property type="entry name" value="PEPTIDASE S8"/>
    <property type="match status" value="1"/>
</dbReference>
<dbReference type="InterPro" id="IPR015500">
    <property type="entry name" value="Peptidase_S8_subtilisin-rel"/>
</dbReference>
<dbReference type="Gene3D" id="3.40.50.200">
    <property type="entry name" value="Peptidase S8/S53 domain"/>
    <property type="match status" value="1"/>
</dbReference>
<dbReference type="Pfam" id="PF00082">
    <property type="entry name" value="Peptidase_S8"/>
    <property type="match status" value="1"/>
</dbReference>
<dbReference type="InterPro" id="IPR054399">
    <property type="entry name" value="Fervidolysin-like_N_prodom"/>
</dbReference>
<dbReference type="Pfam" id="PF22148">
    <property type="entry name" value="Fervidolysin_NPro-like"/>
    <property type="match status" value="1"/>
</dbReference>
<dbReference type="PANTHER" id="PTHR43806:SF11">
    <property type="entry name" value="CEREVISIN-RELATED"/>
    <property type="match status" value="1"/>
</dbReference>
<name>A0A3S0ZM73_CHLFR</name>
<evidence type="ECO:0000256" key="4">
    <source>
        <dbReference type="ARBA" id="ARBA00022825"/>
    </source>
</evidence>
<proteinExistence type="inferred from homology"/>
<dbReference type="InterPro" id="IPR036852">
    <property type="entry name" value="Peptidase_S8/S53_dom_sf"/>
</dbReference>
<feature type="domain" description="Fervidolysin-like N-terminal prodomain" evidence="8">
    <location>
        <begin position="129"/>
        <end position="195"/>
    </location>
</feature>
<dbReference type="SUPFAM" id="SSF52743">
    <property type="entry name" value="Subtilisin-like"/>
    <property type="match status" value="1"/>
</dbReference>
<dbReference type="Proteomes" id="UP000268857">
    <property type="component" value="Unassembled WGS sequence"/>
</dbReference>
<dbReference type="PROSITE" id="PS00138">
    <property type="entry name" value="SUBTILASE_SER"/>
    <property type="match status" value="1"/>
</dbReference>
<gene>
    <name evidence="9" type="ORF">PCC6912_32930</name>
</gene>
<dbReference type="InterPro" id="IPR050131">
    <property type="entry name" value="Peptidase_S8_subtilisin-like"/>
</dbReference>
<keyword evidence="2 5" id="KW-0645">Protease</keyword>
<organism evidence="9 10">
    <name type="scientific">Chlorogloeopsis fritschii PCC 6912</name>
    <dbReference type="NCBI Taxonomy" id="211165"/>
    <lineage>
        <taxon>Bacteria</taxon>
        <taxon>Bacillati</taxon>
        <taxon>Cyanobacteriota</taxon>
        <taxon>Cyanophyceae</taxon>
        <taxon>Nostocales</taxon>
        <taxon>Chlorogloeopsidaceae</taxon>
        <taxon>Chlorogloeopsis</taxon>
    </lineage>
</organism>
<evidence type="ECO:0000256" key="5">
    <source>
        <dbReference type="PROSITE-ProRule" id="PRU01240"/>
    </source>
</evidence>
<dbReference type="GO" id="GO:0004252">
    <property type="term" value="F:serine-type endopeptidase activity"/>
    <property type="evidence" value="ECO:0007669"/>
    <property type="project" value="UniProtKB-UniRule"/>
</dbReference>
<reference evidence="9 10" key="1">
    <citation type="journal article" date="2019" name="Genome Biol. Evol.">
        <title>Day and night: Metabolic profiles and evolutionary relationships of six axenic non-marine cyanobacteria.</title>
        <authorList>
            <person name="Will S.E."/>
            <person name="Henke P."/>
            <person name="Boedeker C."/>
            <person name="Huang S."/>
            <person name="Brinkmann H."/>
            <person name="Rohde M."/>
            <person name="Jarek M."/>
            <person name="Friedl T."/>
            <person name="Seufert S."/>
            <person name="Schumacher M."/>
            <person name="Overmann J."/>
            <person name="Neumann-Schaal M."/>
            <person name="Petersen J."/>
        </authorList>
    </citation>
    <scope>NUCLEOTIDE SEQUENCE [LARGE SCALE GENOMIC DNA]</scope>
    <source>
        <strain evidence="9 10">PCC 6912</strain>
    </source>
</reference>
<keyword evidence="4 5" id="KW-0720">Serine protease</keyword>
<dbReference type="EMBL" id="RSCJ01000013">
    <property type="protein sequence ID" value="RUR79119.1"/>
    <property type="molecule type" value="Genomic_DNA"/>
</dbReference>
<protein>
    <submittedName>
        <fullName evidence="9">Uncharacterized protein</fullName>
    </submittedName>
</protein>
<feature type="active site" description="Charge relay system" evidence="5">
    <location>
        <position position="316"/>
    </location>
</feature>
<evidence type="ECO:0000259" key="8">
    <source>
        <dbReference type="Pfam" id="PF22148"/>
    </source>
</evidence>
<dbReference type="STRING" id="211165.GCA_000317285_06636"/>
<evidence type="ECO:0000256" key="6">
    <source>
        <dbReference type="SAM" id="MobiDB-lite"/>
    </source>
</evidence>
<evidence type="ECO:0000259" key="7">
    <source>
        <dbReference type="Pfam" id="PF00082"/>
    </source>
</evidence>
<keyword evidence="10" id="KW-1185">Reference proteome</keyword>
<keyword evidence="3 5" id="KW-0378">Hydrolase</keyword>
<dbReference type="InterPro" id="IPR034054">
    <property type="entry name" value="Pep_S8_PrcA"/>
</dbReference>
<dbReference type="PROSITE" id="PS00137">
    <property type="entry name" value="SUBTILASE_HIS"/>
    <property type="match status" value="1"/>
</dbReference>
<comment type="caution">
    <text evidence="9">The sequence shown here is derived from an EMBL/GenBank/DDBJ whole genome shotgun (WGS) entry which is preliminary data.</text>
</comment>
<sequence length="743" mass="80139">MGEIIMTDQVSTANVEQFYYADGKRIPLTPSHHFVAVRTEAHNGEARMQTANLAQALSAVTSVGEVFEIPDYDLMVVKVAETPTPRTTAIAPPIETVNSFVNTQPELTVGPPVYEVPQAPVTEGLIPVGEILVKFKANVQEELKQQLLRENNLEIRQSNYPEPGTDLVTAPNSQQTVAIANKLHESNLVEYAQPNFVRLAPRLGAGNGYGSAVLSRRDLASQSAGVTAKEVQQKPETATRPLPTAPPTDPGFVYQWGLIKIKAPEAFDISMGSPSISIAIIDEGCDIHHEDIVYKQPGYDAVYRRDDPSPLPRDGHGTSCAGIAAAKANNNLGGAGVAPDCQVLPIRIAYGVGGGWYTSDAIIADGVRTAVNRGADVLSNSWGGGSPSTVITNAFKYAQTDGRGGKGCPIAIATANNDVYGVAYPANLSPTIPGLMAVGASNQWDQRKSKTSLDGEYWWGSNYGPEVDVVAPGVKIYTTDIMGTGGYGGGNYIPDFNGTSSATPHVAGLMGLILSVDPDLRSWEVEDIIKLTVDDLGPVGRDDEFGFGRINCRRALEATSRVWYEISVEPEFIGAGNECFIRINLRMYNSGINTVRLDGLNLISHSPDWNTEIDRFEYRPNPGGIMVPRADHDLRFNQILLKANGNQSSWSYSWSMNWWYTYWRPNSPGLPMSVGELTEAAGVKVMATTVRGSGAFVQPSQPKEAVLGNTLLDNTAVMLNSNGQVGESLVIDLQNKTITIALR</sequence>
<dbReference type="PRINTS" id="PR00723">
    <property type="entry name" value="SUBTILISIN"/>
</dbReference>
<dbReference type="PROSITE" id="PS51892">
    <property type="entry name" value="SUBTILASE"/>
    <property type="match status" value="1"/>
</dbReference>
<feature type="active site" description="Charge relay system" evidence="5">
    <location>
        <position position="282"/>
    </location>
</feature>
<dbReference type="GO" id="GO:0006508">
    <property type="term" value="P:proteolysis"/>
    <property type="evidence" value="ECO:0007669"/>
    <property type="project" value="UniProtKB-KW"/>
</dbReference>
<comment type="similarity">
    <text evidence="1 5">Belongs to the peptidase S8 family.</text>
</comment>
<dbReference type="InterPro" id="IPR000209">
    <property type="entry name" value="Peptidase_S8/S53_dom"/>
</dbReference>
<dbReference type="CDD" id="cd07498">
    <property type="entry name" value="Peptidases_S8_15"/>
    <property type="match status" value="1"/>
</dbReference>
<evidence type="ECO:0000313" key="10">
    <source>
        <dbReference type="Proteomes" id="UP000268857"/>
    </source>
</evidence>
<dbReference type="AlphaFoldDB" id="A0A3S0ZM73"/>
<evidence type="ECO:0000256" key="1">
    <source>
        <dbReference type="ARBA" id="ARBA00011073"/>
    </source>
</evidence>
<accession>A0A3S0ZM73</accession>